<organism evidence="2 3">
    <name type="scientific">Fictibacillus norfolkensis</name>
    <dbReference type="NCBI Taxonomy" id="2762233"/>
    <lineage>
        <taxon>Bacteria</taxon>
        <taxon>Bacillati</taxon>
        <taxon>Bacillota</taxon>
        <taxon>Bacilli</taxon>
        <taxon>Bacillales</taxon>
        <taxon>Fictibacillaceae</taxon>
        <taxon>Fictibacillus</taxon>
    </lineage>
</organism>
<evidence type="ECO:0000313" key="2">
    <source>
        <dbReference type="EMBL" id="MBD7963219.1"/>
    </source>
</evidence>
<sequence>MNKTFSLKRGFSFLGKANIVLLAMIGLLLLNKGSWIDDGQKYLILFITISEAMILLLTLASCLPQKSKQR</sequence>
<evidence type="ECO:0000256" key="1">
    <source>
        <dbReference type="SAM" id="Phobius"/>
    </source>
</evidence>
<evidence type="ECO:0000313" key="3">
    <source>
        <dbReference type="Proteomes" id="UP000603641"/>
    </source>
</evidence>
<keyword evidence="1" id="KW-0472">Membrane</keyword>
<name>A0ABR8SI97_9BACL</name>
<accession>A0ABR8SI97</accession>
<proteinExistence type="predicted"/>
<dbReference type="RefSeq" id="WP_191752604.1">
    <property type="nucleotide sequence ID" value="NZ_JACSQM010000001.1"/>
</dbReference>
<comment type="caution">
    <text evidence="2">The sequence shown here is derived from an EMBL/GenBank/DDBJ whole genome shotgun (WGS) entry which is preliminary data.</text>
</comment>
<keyword evidence="1" id="KW-1133">Transmembrane helix</keyword>
<dbReference type="EMBL" id="JACSQM010000001">
    <property type="protein sequence ID" value="MBD7963219.1"/>
    <property type="molecule type" value="Genomic_DNA"/>
</dbReference>
<feature type="transmembrane region" description="Helical" evidence="1">
    <location>
        <begin position="42"/>
        <end position="63"/>
    </location>
</feature>
<gene>
    <name evidence="2" type="ORF">H9648_04055</name>
</gene>
<keyword evidence="3" id="KW-1185">Reference proteome</keyword>
<reference evidence="2 3" key="1">
    <citation type="submission" date="2020-08" db="EMBL/GenBank/DDBJ databases">
        <title>A Genomic Blueprint of the Chicken Gut Microbiome.</title>
        <authorList>
            <person name="Gilroy R."/>
            <person name="Ravi A."/>
            <person name="Getino M."/>
            <person name="Pursley I."/>
            <person name="Horton D.L."/>
            <person name="Alikhan N.-F."/>
            <person name="Baker D."/>
            <person name="Gharbi K."/>
            <person name="Hall N."/>
            <person name="Watson M."/>
            <person name="Adriaenssens E.M."/>
            <person name="Foster-Nyarko E."/>
            <person name="Jarju S."/>
            <person name="Secka A."/>
            <person name="Antonio M."/>
            <person name="Oren A."/>
            <person name="Chaudhuri R."/>
            <person name="La Ragione R.M."/>
            <person name="Hildebrand F."/>
            <person name="Pallen M.J."/>
        </authorList>
    </citation>
    <scope>NUCLEOTIDE SEQUENCE [LARGE SCALE GENOMIC DNA]</scope>
    <source>
        <strain evidence="2 3">Sa2CUA10</strain>
    </source>
</reference>
<keyword evidence="1" id="KW-0812">Transmembrane</keyword>
<feature type="transmembrane region" description="Helical" evidence="1">
    <location>
        <begin position="12"/>
        <end position="30"/>
    </location>
</feature>
<protein>
    <submittedName>
        <fullName evidence="2">Uncharacterized protein</fullName>
    </submittedName>
</protein>
<dbReference type="Proteomes" id="UP000603641">
    <property type="component" value="Unassembled WGS sequence"/>
</dbReference>